<evidence type="ECO:0000313" key="2">
    <source>
        <dbReference type="EMBL" id="GGK01317.1"/>
    </source>
</evidence>
<evidence type="ECO:0000256" key="1">
    <source>
        <dbReference type="SAM" id="SignalP"/>
    </source>
</evidence>
<keyword evidence="1" id="KW-0732">Signal</keyword>
<dbReference type="RefSeq" id="WP_188983948.1">
    <property type="nucleotide sequence ID" value="NZ_BMPO01000006.1"/>
</dbReference>
<protein>
    <recommendedName>
        <fullName evidence="4">Secreted protein</fullName>
    </recommendedName>
</protein>
<feature type="chain" id="PRO_5037402171" description="Secreted protein" evidence="1">
    <location>
        <begin position="20"/>
        <end position="96"/>
    </location>
</feature>
<sequence length="96" mass="9704">MKRAAFIITAALMASPAFAEDLCAINLQQIDDATTTSAATLGDPLKQQVTDLKKEAMQAQKSGDTESCITASTQALQLLKSPAGEGSNGGGSGSGS</sequence>
<name>A0A917PYK4_9PSED</name>
<feature type="signal peptide" evidence="1">
    <location>
        <begin position="1"/>
        <end position="19"/>
    </location>
</feature>
<evidence type="ECO:0000313" key="3">
    <source>
        <dbReference type="Proteomes" id="UP000635983"/>
    </source>
</evidence>
<reference evidence="2" key="2">
    <citation type="submission" date="2020-09" db="EMBL/GenBank/DDBJ databases">
        <authorList>
            <person name="Sun Q."/>
            <person name="Ohkuma M."/>
        </authorList>
    </citation>
    <scope>NUCLEOTIDE SEQUENCE</scope>
    <source>
        <strain evidence="2">JCM 30078</strain>
    </source>
</reference>
<dbReference type="AlphaFoldDB" id="A0A917PYK4"/>
<dbReference type="EMBL" id="BMPO01000006">
    <property type="protein sequence ID" value="GGK01317.1"/>
    <property type="molecule type" value="Genomic_DNA"/>
</dbReference>
<organism evidence="2 3">
    <name type="scientific">Pseudomonas matsuisoli</name>
    <dbReference type="NCBI Taxonomy" id="1515666"/>
    <lineage>
        <taxon>Bacteria</taxon>
        <taxon>Pseudomonadati</taxon>
        <taxon>Pseudomonadota</taxon>
        <taxon>Gammaproteobacteria</taxon>
        <taxon>Pseudomonadales</taxon>
        <taxon>Pseudomonadaceae</taxon>
        <taxon>Pseudomonas</taxon>
    </lineage>
</organism>
<accession>A0A917PYK4</accession>
<dbReference type="Proteomes" id="UP000635983">
    <property type="component" value="Unassembled WGS sequence"/>
</dbReference>
<proteinExistence type="predicted"/>
<evidence type="ECO:0008006" key="4">
    <source>
        <dbReference type="Google" id="ProtNLM"/>
    </source>
</evidence>
<keyword evidence="3" id="KW-1185">Reference proteome</keyword>
<comment type="caution">
    <text evidence="2">The sequence shown here is derived from an EMBL/GenBank/DDBJ whole genome shotgun (WGS) entry which is preliminary data.</text>
</comment>
<reference evidence="2" key="1">
    <citation type="journal article" date="2014" name="Int. J. Syst. Evol. Microbiol.">
        <title>Complete genome sequence of Corynebacterium casei LMG S-19264T (=DSM 44701T), isolated from a smear-ripened cheese.</title>
        <authorList>
            <consortium name="US DOE Joint Genome Institute (JGI-PGF)"/>
            <person name="Walter F."/>
            <person name="Albersmeier A."/>
            <person name="Kalinowski J."/>
            <person name="Ruckert C."/>
        </authorList>
    </citation>
    <scope>NUCLEOTIDE SEQUENCE</scope>
    <source>
        <strain evidence="2">JCM 30078</strain>
    </source>
</reference>
<gene>
    <name evidence="2" type="ORF">GCM10009304_28870</name>
</gene>